<protein>
    <submittedName>
        <fullName evidence="1">Uncharacterized protein</fullName>
    </submittedName>
</protein>
<proteinExistence type="predicted"/>
<gene>
    <name evidence="1" type="ORF">PCAR00345_LOCUS25412</name>
</gene>
<organism evidence="1">
    <name type="scientific">Chrysotila carterae</name>
    <name type="common">Marine alga</name>
    <name type="synonym">Syracosphaera carterae</name>
    <dbReference type="NCBI Taxonomy" id="13221"/>
    <lineage>
        <taxon>Eukaryota</taxon>
        <taxon>Haptista</taxon>
        <taxon>Haptophyta</taxon>
        <taxon>Prymnesiophyceae</taxon>
        <taxon>Isochrysidales</taxon>
        <taxon>Isochrysidaceae</taxon>
        <taxon>Chrysotila</taxon>
    </lineage>
</organism>
<dbReference type="EMBL" id="HBIZ01039812">
    <property type="protein sequence ID" value="CAE0772800.1"/>
    <property type="molecule type" value="Transcribed_RNA"/>
</dbReference>
<sequence>MLSGVRSQSEVFWTERRLVAPDWWQQLPIVPFRELCDDEMSEVARKYLTRQCVEASRRVHAHMARRRSWAINGAQVHRWIGTVQFGPRSLRVLDAYATETAARNALVGGQQGAWIISDFHLNSMRPAMQQLTAPDAHGDSLVTAGGHHRETSTFNTSTLTYTAELCLEITQQEGVVPSAKFTRMQQVCP</sequence>
<reference evidence="1" key="1">
    <citation type="submission" date="2021-01" db="EMBL/GenBank/DDBJ databases">
        <authorList>
            <person name="Corre E."/>
            <person name="Pelletier E."/>
            <person name="Niang G."/>
            <person name="Scheremetjew M."/>
            <person name="Finn R."/>
            <person name="Kale V."/>
            <person name="Holt S."/>
            <person name="Cochrane G."/>
            <person name="Meng A."/>
            <person name="Brown T."/>
            <person name="Cohen L."/>
        </authorList>
    </citation>
    <scope>NUCLEOTIDE SEQUENCE</scope>
    <source>
        <strain evidence="1">CCMP645</strain>
    </source>
</reference>
<accession>A0A7S4BQ56</accession>
<evidence type="ECO:0000313" key="1">
    <source>
        <dbReference type="EMBL" id="CAE0772800.1"/>
    </source>
</evidence>
<dbReference type="AlphaFoldDB" id="A0A7S4BQ56"/>
<name>A0A7S4BQ56_CHRCT</name>